<dbReference type="InterPro" id="IPR050583">
    <property type="entry name" value="Mycobacterial_A85_antigen"/>
</dbReference>
<dbReference type="PATRIC" id="fig|937777.3.peg.2578"/>
<dbReference type="PANTHER" id="PTHR48098">
    <property type="entry name" value="ENTEROCHELIN ESTERASE-RELATED"/>
    <property type="match status" value="1"/>
</dbReference>
<dbReference type="SUPFAM" id="SSF53474">
    <property type="entry name" value="alpha/beta-Hydrolases"/>
    <property type="match status" value="1"/>
</dbReference>
<protein>
    <submittedName>
        <fullName evidence="2">Enterochelin esterase-like enzyme</fullName>
    </submittedName>
</protein>
<evidence type="ECO:0000256" key="1">
    <source>
        <dbReference type="SAM" id="SignalP"/>
    </source>
</evidence>
<dbReference type="Gene3D" id="3.40.50.1820">
    <property type="entry name" value="alpha/beta hydrolase"/>
    <property type="match status" value="1"/>
</dbReference>
<dbReference type="GO" id="GO:0016747">
    <property type="term" value="F:acyltransferase activity, transferring groups other than amino-acyl groups"/>
    <property type="evidence" value="ECO:0007669"/>
    <property type="project" value="TreeGrafter"/>
</dbReference>
<dbReference type="RefSeq" id="WP_015236336.1">
    <property type="nucleotide sequence ID" value="NC_019793.1"/>
</dbReference>
<dbReference type="PANTHER" id="PTHR48098:SF1">
    <property type="entry name" value="DIACYLGLYCEROL ACYLTRANSFERASE_MYCOLYLTRANSFERASE AG85A"/>
    <property type="match status" value="1"/>
</dbReference>
<dbReference type="STRING" id="937777.Deipe_2569"/>
<evidence type="ECO:0000313" key="3">
    <source>
        <dbReference type="Proteomes" id="UP000010467"/>
    </source>
</evidence>
<keyword evidence="1" id="KW-0732">Signal</keyword>
<dbReference type="OrthoDB" id="9777383at2"/>
<feature type="signal peptide" evidence="1">
    <location>
        <begin position="1"/>
        <end position="19"/>
    </location>
</feature>
<dbReference type="Proteomes" id="UP000010467">
    <property type="component" value="Chromosome"/>
</dbReference>
<dbReference type="InterPro" id="IPR000801">
    <property type="entry name" value="Esterase-like"/>
</dbReference>
<dbReference type="EMBL" id="CP003382">
    <property type="protein sequence ID" value="AFZ68034.1"/>
    <property type="molecule type" value="Genomic_DNA"/>
</dbReference>
<dbReference type="eggNOG" id="COG0627">
    <property type="taxonomic scope" value="Bacteria"/>
</dbReference>
<keyword evidence="3" id="KW-1185">Reference proteome</keyword>
<sequence>MNAKGQALVLATFLSAAGAGSVTSVTFASRELGRSWAYSVYLPDAYQPDTTRYPVLYLLHGNGGDENSWPSAGNIQQLADRLIARREIPPTIIVMPSAGTTWYVDRQEKMESAFIKDLLPHVDARYSTINSRDGRMLAGFSMGGYGTVRFAMKYPELFRAAAPLSPAIYDPQPPENSASRVVGVFGTNEFDPAVWTSLNYPRFFERFVAKKLPVPMYIHTGDDDVFLIHRDATNLYERLRAAGQPAELRIVNGGHSWDVWGSALGDAMKYMSRFIARPASK</sequence>
<proteinExistence type="predicted"/>
<dbReference type="InterPro" id="IPR029058">
    <property type="entry name" value="AB_hydrolase_fold"/>
</dbReference>
<evidence type="ECO:0000313" key="2">
    <source>
        <dbReference type="EMBL" id="AFZ68034.1"/>
    </source>
</evidence>
<dbReference type="Pfam" id="PF00756">
    <property type="entry name" value="Esterase"/>
    <property type="match status" value="1"/>
</dbReference>
<dbReference type="AlphaFoldDB" id="L0A3M0"/>
<feature type="chain" id="PRO_5003938979" evidence="1">
    <location>
        <begin position="20"/>
        <end position="281"/>
    </location>
</feature>
<dbReference type="KEGG" id="dpd:Deipe_2569"/>
<dbReference type="HOGENOM" id="CLU_037618_1_2_0"/>
<gene>
    <name evidence="2" type="ordered locus">Deipe_2569</name>
</gene>
<accession>L0A3M0</accession>
<name>L0A3M0_DEIPD</name>
<reference evidence="3" key="1">
    <citation type="submission" date="2012-03" db="EMBL/GenBank/DDBJ databases">
        <title>Complete sequence of chromosome of Deinococcus peraridilitoris DSM 19664.</title>
        <authorList>
            <person name="Lucas S."/>
            <person name="Copeland A."/>
            <person name="Lapidus A."/>
            <person name="Glavina del Rio T."/>
            <person name="Dalin E."/>
            <person name="Tice H."/>
            <person name="Bruce D."/>
            <person name="Goodwin L."/>
            <person name="Pitluck S."/>
            <person name="Peters L."/>
            <person name="Mikhailova N."/>
            <person name="Lu M."/>
            <person name="Kyrpides N."/>
            <person name="Mavromatis K."/>
            <person name="Ivanova N."/>
            <person name="Brettin T."/>
            <person name="Detter J.C."/>
            <person name="Han C."/>
            <person name="Larimer F."/>
            <person name="Land M."/>
            <person name="Hauser L."/>
            <person name="Markowitz V."/>
            <person name="Cheng J.-F."/>
            <person name="Hugenholtz P."/>
            <person name="Woyke T."/>
            <person name="Wu D."/>
            <person name="Pukall R."/>
            <person name="Steenblock K."/>
            <person name="Brambilla E."/>
            <person name="Klenk H.-P."/>
            <person name="Eisen J.A."/>
        </authorList>
    </citation>
    <scope>NUCLEOTIDE SEQUENCE [LARGE SCALE GENOMIC DNA]</scope>
    <source>
        <strain evidence="3">DSM 19664 / LMG 22246 / CIP 109416 / KR-200</strain>
    </source>
</reference>
<organism evidence="2 3">
    <name type="scientific">Deinococcus peraridilitoris (strain DSM 19664 / LMG 22246 / CIP 109416 / KR-200)</name>
    <dbReference type="NCBI Taxonomy" id="937777"/>
    <lineage>
        <taxon>Bacteria</taxon>
        <taxon>Thermotogati</taxon>
        <taxon>Deinococcota</taxon>
        <taxon>Deinococci</taxon>
        <taxon>Deinococcales</taxon>
        <taxon>Deinococcaceae</taxon>
        <taxon>Deinococcus</taxon>
    </lineage>
</organism>